<feature type="transmembrane region" description="Helical" evidence="1">
    <location>
        <begin position="162"/>
        <end position="178"/>
    </location>
</feature>
<evidence type="ECO:0000313" key="3">
    <source>
        <dbReference type="EMBL" id="CAA0084299.1"/>
    </source>
</evidence>
<dbReference type="Proteomes" id="UP000435877">
    <property type="component" value="Unassembled WGS sequence"/>
</dbReference>
<evidence type="ECO:0000313" key="2">
    <source>
        <dbReference type="EMBL" id="CAA0082441.1"/>
    </source>
</evidence>
<keyword evidence="1" id="KW-1133">Transmembrane helix</keyword>
<proteinExistence type="predicted"/>
<dbReference type="InterPro" id="IPR005625">
    <property type="entry name" value="PepSY-ass_TM"/>
</dbReference>
<dbReference type="RefSeq" id="WP_159267118.1">
    <property type="nucleotide sequence ID" value="NZ_CACSIK010000001.1"/>
</dbReference>
<keyword evidence="1" id="KW-0812">Transmembrane</keyword>
<evidence type="ECO:0000313" key="4">
    <source>
        <dbReference type="Proteomes" id="UP000435877"/>
    </source>
</evidence>
<keyword evidence="1" id="KW-0472">Membrane</keyword>
<dbReference type="EMBL" id="CACSIK010000001">
    <property type="protein sequence ID" value="CAA0082441.1"/>
    <property type="molecule type" value="Genomic_DNA"/>
</dbReference>
<dbReference type="AlphaFoldDB" id="A0A5S9N617"/>
<sequence length="179" mass="19872">MSRKLFVSIHLYLAAFFAPVVIVMAVSGGLYLMDYKGEVTRTHIGHVAGEKLDANSKTLRVDVLNILATLNVDARVESVRVRGENFYTRPSSGRNYTLRQSDTGVNVEEVNPNLQAAMMELHKGHGPAIYKLYEKLFAIALVLIMLSGLYLGWMSPLYKRKMLLLSGAGIVVFVLTILV</sequence>
<dbReference type="Pfam" id="PF03929">
    <property type="entry name" value="PepSY_TM"/>
    <property type="match status" value="1"/>
</dbReference>
<dbReference type="EMBL" id="CACSIM010000001">
    <property type="protein sequence ID" value="CAA0084299.1"/>
    <property type="molecule type" value="Genomic_DNA"/>
</dbReference>
<feature type="transmembrane region" description="Helical" evidence="1">
    <location>
        <begin position="12"/>
        <end position="33"/>
    </location>
</feature>
<organism evidence="3 5">
    <name type="scientific">Zhongshania aliphaticivorans</name>
    <dbReference type="NCBI Taxonomy" id="1470434"/>
    <lineage>
        <taxon>Bacteria</taxon>
        <taxon>Pseudomonadati</taxon>
        <taxon>Pseudomonadota</taxon>
        <taxon>Gammaproteobacteria</taxon>
        <taxon>Cellvibrionales</taxon>
        <taxon>Spongiibacteraceae</taxon>
        <taxon>Zhongshania</taxon>
    </lineage>
</organism>
<accession>A0A5S9N617</accession>
<gene>
    <name evidence="2" type="ORF">IHBHHGIJ_00421</name>
    <name evidence="3" type="ORF">KFEGEMFD_00729</name>
</gene>
<feature type="transmembrane region" description="Helical" evidence="1">
    <location>
        <begin position="136"/>
        <end position="153"/>
    </location>
</feature>
<protein>
    <recommendedName>
        <fullName evidence="6">PepSY domain-containing protein</fullName>
    </recommendedName>
</protein>
<dbReference type="Proteomes" id="UP000439591">
    <property type="component" value="Unassembled WGS sequence"/>
</dbReference>
<name>A0A5S9N617_9GAMM</name>
<evidence type="ECO:0000313" key="5">
    <source>
        <dbReference type="Proteomes" id="UP000439591"/>
    </source>
</evidence>
<evidence type="ECO:0008006" key="6">
    <source>
        <dbReference type="Google" id="ProtNLM"/>
    </source>
</evidence>
<evidence type="ECO:0000256" key="1">
    <source>
        <dbReference type="SAM" id="Phobius"/>
    </source>
</evidence>
<dbReference type="OrthoDB" id="7632396at2"/>
<keyword evidence="4" id="KW-1185">Reference proteome</keyword>
<reference evidence="4 5" key="1">
    <citation type="submission" date="2019-11" db="EMBL/GenBank/DDBJ databases">
        <authorList>
            <person name="Holert J."/>
        </authorList>
    </citation>
    <scope>NUCLEOTIDE SEQUENCE [LARGE SCALE GENOMIC DNA]</scope>
    <source>
        <strain evidence="3">BC3_2A</strain>
        <strain evidence="2">SB11_1A</strain>
    </source>
</reference>